<feature type="transmembrane region" description="Helical" evidence="9">
    <location>
        <begin position="176"/>
        <end position="195"/>
    </location>
</feature>
<evidence type="ECO:0000313" key="11">
    <source>
        <dbReference type="EMBL" id="KAF4450025.1"/>
    </source>
</evidence>
<feature type="transmembrane region" description="Helical" evidence="9">
    <location>
        <begin position="140"/>
        <end position="164"/>
    </location>
</feature>
<sequence length="550" mass="59055">MSSDSEDIRQADARTTEHTPLLADNSCPEPPRTAQSPNVEELSSARLAIVFSSIWIIVVLTALDSTIVATLSATISTSFASFNSLSWLGTAYLVATAATQPLAGRFSDVYGRRSGLVISGLAFGTGTFLCGIASQEWVFILGRVVAGAGGGATNAISTFVGADLVPLRKRGVIQGVNNIAMGCGTGLGGFLGGLLNQLVGWKAAFLIQIPLVILGLVLCSTVRDIPSKPAQKPSTQHKIDYLGCFLLVAFIVLLLVGLNSGGNQVPWGHPLVWSTISASAVLLAIFIYVELRVAKMPVIPIHLMIIRTVWSGCFTYFFAHLSAFGTMYYIPIYLQLRGSNPTQAGLRFVTQSVGTAVGAYGSGLLIKATANYVYLSALSHAFLIVAATLSTTLSQGTPSWCPFLYLGMLGLGFGGVLVTTMLALISSVNHSEHAVVTSASFAFRAIGSSTGITMASAVFQNVLRRSLRLNLGKERENADELIDLVRRNFDALWDLDPEIRQIMENGYMEALRYVFFTMLMMSVLSALCSSLMKQNKLYNDLARREQETGE</sequence>
<dbReference type="SUPFAM" id="SSF103473">
    <property type="entry name" value="MFS general substrate transporter"/>
    <property type="match status" value="1"/>
</dbReference>
<dbReference type="GO" id="GO:0012505">
    <property type="term" value="C:endomembrane system"/>
    <property type="evidence" value="ECO:0007669"/>
    <property type="project" value="UniProtKB-SubCell"/>
</dbReference>
<feature type="transmembrane region" description="Helical" evidence="9">
    <location>
        <begin position="403"/>
        <end position="425"/>
    </location>
</feature>
<dbReference type="OrthoDB" id="6770063at2759"/>
<evidence type="ECO:0000256" key="8">
    <source>
        <dbReference type="SAM" id="MobiDB-lite"/>
    </source>
</evidence>
<feature type="transmembrane region" description="Helical" evidence="9">
    <location>
        <begin position="239"/>
        <end position="258"/>
    </location>
</feature>
<keyword evidence="4 9" id="KW-1133">Transmembrane helix</keyword>
<name>A0A8H4KEV6_9HYPO</name>
<feature type="transmembrane region" description="Helical" evidence="9">
    <location>
        <begin position="47"/>
        <end position="73"/>
    </location>
</feature>
<reference evidence="11" key="1">
    <citation type="submission" date="2020-01" db="EMBL/GenBank/DDBJ databases">
        <title>Identification and distribution of gene clusters putatively required for synthesis of sphingolipid metabolism inhibitors in phylogenetically diverse species of the filamentous fungus Fusarium.</title>
        <authorList>
            <person name="Kim H.-S."/>
            <person name="Busman M."/>
            <person name="Brown D.W."/>
            <person name="Divon H."/>
            <person name="Uhlig S."/>
            <person name="Proctor R.H."/>
        </authorList>
    </citation>
    <scope>NUCLEOTIDE SEQUENCE</scope>
    <source>
        <strain evidence="11">NRRL 53441</strain>
    </source>
</reference>
<evidence type="ECO:0000256" key="5">
    <source>
        <dbReference type="ARBA" id="ARBA00023136"/>
    </source>
</evidence>
<evidence type="ECO:0000256" key="4">
    <source>
        <dbReference type="ARBA" id="ARBA00022989"/>
    </source>
</evidence>
<dbReference type="AlphaFoldDB" id="A0A8H4KEV6"/>
<evidence type="ECO:0000259" key="10">
    <source>
        <dbReference type="PROSITE" id="PS50850"/>
    </source>
</evidence>
<feature type="transmembrane region" description="Helical" evidence="9">
    <location>
        <begin position="372"/>
        <end position="391"/>
    </location>
</feature>
<feature type="transmembrane region" description="Helical" evidence="9">
    <location>
        <begin position="201"/>
        <end position="219"/>
    </location>
</feature>
<dbReference type="InterPro" id="IPR036259">
    <property type="entry name" value="MFS_trans_sf"/>
</dbReference>
<feature type="transmembrane region" description="Helical" evidence="9">
    <location>
        <begin position="85"/>
        <end position="103"/>
    </location>
</feature>
<feature type="transmembrane region" description="Helical" evidence="9">
    <location>
        <begin position="510"/>
        <end position="532"/>
    </location>
</feature>
<dbReference type="Proteomes" id="UP000605986">
    <property type="component" value="Unassembled WGS sequence"/>
</dbReference>
<dbReference type="Gene3D" id="1.20.1250.20">
    <property type="entry name" value="MFS general substrate transporter like domains"/>
    <property type="match status" value="1"/>
</dbReference>
<dbReference type="GO" id="GO:0015174">
    <property type="term" value="F:basic amino acid transmembrane transporter activity"/>
    <property type="evidence" value="ECO:0007669"/>
    <property type="project" value="TreeGrafter"/>
</dbReference>
<evidence type="ECO:0000256" key="7">
    <source>
        <dbReference type="ARBA" id="ARBA00044273"/>
    </source>
</evidence>
<dbReference type="EMBL" id="JAADJG010000261">
    <property type="protein sequence ID" value="KAF4450025.1"/>
    <property type="molecule type" value="Genomic_DNA"/>
</dbReference>
<comment type="subcellular location">
    <subcellularLocation>
        <location evidence="1">Endomembrane system</location>
        <topology evidence="1">Multi-pass membrane protein</topology>
    </subcellularLocation>
</comment>
<dbReference type="InterPro" id="IPR005829">
    <property type="entry name" value="Sugar_transporter_CS"/>
</dbReference>
<accession>A0A8H4KEV6</accession>
<feature type="transmembrane region" description="Helical" evidence="9">
    <location>
        <begin position="115"/>
        <end position="134"/>
    </location>
</feature>
<feature type="transmembrane region" description="Helical" evidence="9">
    <location>
        <begin position="270"/>
        <end position="289"/>
    </location>
</feature>
<feature type="transmembrane region" description="Helical" evidence="9">
    <location>
        <begin position="309"/>
        <end position="330"/>
    </location>
</feature>
<proteinExistence type="predicted"/>
<dbReference type="PANTHER" id="PTHR23501:SF191">
    <property type="entry name" value="VACUOLAR BASIC AMINO ACID TRANSPORTER 4"/>
    <property type="match status" value="1"/>
</dbReference>
<evidence type="ECO:0000313" key="12">
    <source>
        <dbReference type="Proteomes" id="UP000605986"/>
    </source>
</evidence>
<keyword evidence="12" id="KW-1185">Reference proteome</keyword>
<protein>
    <recommendedName>
        <fullName evidence="7">MFS-type drug efflux transporter P55</fullName>
    </recommendedName>
</protein>
<organism evidence="11 12">
    <name type="scientific">Fusarium austroafricanum</name>
    <dbReference type="NCBI Taxonomy" id="2364996"/>
    <lineage>
        <taxon>Eukaryota</taxon>
        <taxon>Fungi</taxon>
        <taxon>Dikarya</taxon>
        <taxon>Ascomycota</taxon>
        <taxon>Pezizomycotina</taxon>
        <taxon>Sordariomycetes</taxon>
        <taxon>Hypocreomycetidae</taxon>
        <taxon>Hypocreales</taxon>
        <taxon>Nectriaceae</taxon>
        <taxon>Fusarium</taxon>
        <taxon>Fusarium concolor species complex</taxon>
    </lineage>
</organism>
<dbReference type="PANTHER" id="PTHR23501">
    <property type="entry name" value="MAJOR FACILITATOR SUPERFAMILY"/>
    <property type="match status" value="1"/>
</dbReference>
<feature type="region of interest" description="Disordered" evidence="8">
    <location>
        <begin position="1"/>
        <end position="38"/>
    </location>
</feature>
<evidence type="ECO:0000256" key="1">
    <source>
        <dbReference type="ARBA" id="ARBA00004127"/>
    </source>
</evidence>
<keyword evidence="5 9" id="KW-0472">Membrane</keyword>
<evidence type="ECO:0000256" key="2">
    <source>
        <dbReference type="ARBA" id="ARBA00022448"/>
    </source>
</evidence>
<dbReference type="InterPro" id="IPR011701">
    <property type="entry name" value="MFS"/>
</dbReference>
<dbReference type="PROSITE" id="PS00216">
    <property type="entry name" value="SUGAR_TRANSPORT_1"/>
    <property type="match status" value="1"/>
</dbReference>
<dbReference type="PROSITE" id="PS50850">
    <property type="entry name" value="MFS"/>
    <property type="match status" value="1"/>
</dbReference>
<dbReference type="GO" id="GO:0000329">
    <property type="term" value="C:fungal-type vacuole membrane"/>
    <property type="evidence" value="ECO:0007669"/>
    <property type="project" value="TreeGrafter"/>
</dbReference>
<feature type="domain" description="Major facilitator superfamily (MFS) profile" evidence="10">
    <location>
        <begin position="50"/>
        <end position="537"/>
    </location>
</feature>
<keyword evidence="3 9" id="KW-0812">Transmembrane</keyword>
<comment type="caution">
    <text evidence="11">The sequence shown here is derived from an EMBL/GenBank/DDBJ whole genome shotgun (WGS) entry which is preliminary data.</text>
</comment>
<keyword evidence="6" id="KW-0325">Glycoprotein</keyword>
<gene>
    <name evidence="11" type="ORF">F53441_6809</name>
</gene>
<evidence type="ECO:0000256" key="6">
    <source>
        <dbReference type="ARBA" id="ARBA00023180"/>
    </source>
</evidence>
<evidence type="ECO:0000256" key="3">
    <source>
        <dbReference type="ARBA" id="ARBA00022692"/>
    </source>
</evidence>
<dbReference type="Pfam" id="PF07690">
    <property type="entry name" value="MFS_1"/>
    <property type="match status" value="1"/>
</dbReference>
<feature type="compositionally biased region" description="Basic and acidic residues" evidence="8">
    <location>
        <begin position="1"/>
        <end position="17"/>
    </location>
</feature>
<keyword evidence="2" id="KW-0813">Transport</keyword>
<evidence type="ECO:0000256" key="9">
    <source>
        <dbReference type="SAM" id="Phobius"/>
    </source>
</evidence>
<dbReference type="InterPro" id="IPR020846">
    <property type="entry name" value="MFS_dom"/>
</dbReference>